<dbReference type="AlphaFoldDB" id="A0A0D0D0W2"/>
<protein>
    <recommendedName>
        <fullName evidence="3">Transposase</fullName>
    </recommendedName>
</protein>
<dbReference type="InParanoid" id="A0A0D0D0W2"/>
<dbReference type="HOGENOM" id="CLU_033666_15_1_1"/>
<dbReference type="Proteomes" id="UP000054538">
    <property type="component" value="Unassembled WGS sequence"/>
</dbReference>
<reference evidence="1 2" key="1">
    <citation type="submission" date="2014-04" db="EMBL/GenBank/DDBJ databases">
        <authorList>
            <consortium name="DOE Joint Genome Institute"/>
            <person name="Kuo A."/>
            <person name="Kohler A."/>
            <person name="Jargeat P."/>
            <person name="Nagy L.G."/>
            <person name="Floudas D."/>
            <person name="Copeland A."/>
            <person name="Barry K.W."/>
            <person name="Cichocki N."/>
            <person name="Veneault-Fourrey C."/>
            <person name="LaButti K."/>
            <person name="Lindquist E.A."/>
            <person name="Lipzen A."/>
            <person name="Lundell T."/>
            <person name="Morin E."/>
            <person name="Murat C."/>
            <person name="Sun H."/>
            <person name="Tunlid A."/>
            <person name="Henrissat B."/>
            <person name="Grigoriev I.V."/>
            <person name="Hibbett D.S."/>
            <person name="Martin F."/>
            <person name="Nordberg H.P."/>
            <person name="Cantor M.N."/>
            <person name="Hua S.X."/>
        </authorList>
    </citation>
    <scope>NUCLEOTIDE SEQUENCE [LARGE SCALE GENOMIC DNA]</scope>
    <source>
        <strain evidence="1 2">Ve08.2h10</strain>
    </source>
</reference>
<reference evidence="2" key="2">
    <citation type="submission" date="2015-01" db="EMBL/GenBank/DDBJ databases">
        <title>Evolutionary Origins and Diversification of the Mycorrhizal Mutualists.</title>
        <authorList>
            <consortium name="DOE Joint Genome Institute"/>
            <consortium name="Mycorrhizal Genomics Consortium"/>
            <person name="Kohler A."/>
            <person name="Kuo A."/>
            <person name="Nagy L.G."/>
            <person name="Floudas D."/>
            <person name="Copeland A."/>
            <person name="Barry K.W."/>
            <person name="Cichocki N."/>
            <person name="Veneault-Fourrey C."/>
            <person name="LaButti K."/>
            <person name="Lindquist E.A."/>
            <person name="Lipzen A."/>
            <person name="Lundell T."/>
            <person name="Morin E."/>
            <person name="Murat C."/>
            <person name="Riley R."/>
            <person name="Ohm R."/>
            <person name="Sun H."/>
            <person name="Tunlid A."/>
            <person name="Henrissat B."/>
            <person name="Grigoriev I.V."/>
            <person name="Hibbett D.S."/>
            <person name="Martin F."/>
        </authorList>
    </citation>
    <scope>NUCLEOTIDE SEQUENCE [LARGE SCALE GENOMIC DNA]</scope>
    <source>
        <strain evidence="2">Ve08.2h10</strain>
    </source>
</reference>
<accession>A0A0D0D0W2</accession>
<proteinExistence type="predicted"/>
<gene>
    <name evidence="1" type="ORF">PAXRUDRAFT_84210</name>
</gene>
<feature type="non-terminal residue" evidence="1">
    <location>
        <position position="74"/>
    </location>
</feature>
<evidence type="ECO:0008006" key="3">
    <source>
        <dbReference type="Google" id="ProtNLM"/>
    </source>
</evidence>
<evidence type="ECO:0000313" key="2">
    <source>
        <dbReference type="Proteomes" id="UP000054538"/>
    </source>
</evidence>
<evidence type="ECO:0000313" key="1">
    <source>
        <dbReference type="EMBL" id="KIK81663.1"/>
    </source>
</evidence>
<sequence>KKKGEGLNAREVKGTVKSGGSSLLVWGCIGMDAEQYVAILEQGLLHSMEESGISECDIISQQDNDPKHTSMRAQ</sequence>
<name>A0A0D0D0W2_9AGAM</name>
<dbReference type="GO" id="GO:0003676">
    <property type="term" value="F:nucleic acid binding"/>
    <property type="evidence" value="ECO:0007669"/>
    <property type="project" value="InterPro"/>
</dbReference>
<feature type="non-terminal residue" evidence="1">
    <location>
        <position position="1"/>
    </location>
</feature>
<dbReference type="Gene3D" id="3.30.420.10">
    <property type="entry name" value="Ribonuclease H-like superfamily/Ribonuclease H"/>
    <property type="match status" value="1"/>
</dbReference>
<organism evidence="1 2">
    <name type="scientific">Paxillus rubicundulus Ve08.2h10</name>
    <dbReference type="NCBI Taxonomy" id="930991"/>
    <lineage>
        <taxon>Eukaryota</taxon>
        <taxon>Fungi</taxon>
        <taxon>Dikarya</taxon>
        <taxon>Basidiomycota</taxon>
        <taxon>Agaricomycotina</taxon>
        <taxon>Agaricomycetes</taxon>
        <taxon>Agaricomycetidae</taxon>
        <taxon>Boletales</taxon>
        <taxon>Paxilineae</taxon>
        <taxon>Paxillaceae</taxon>
        <taxon>Paxillus</taxon>
    </lineage>
</organism>
<dbReference type="EMBL" id="KN825754">
    <property type="protein sequence ID" value="KIK81663.1"/>
    <property type="molecule type" value="Genomic_DNA"/>
</dbReference>
<dbReference type="InterPro" id="IPR036397">
    <property type="entry name" value="RNaseH_sf"/>
</dbReference>
<dbReference type="OrthoDB" id="2627190at2759"/>
<keyword evidence="2" id="KW-1185">Reference proteome</keyword>